<dbReference type="PROSITE" id="PS01124">
    <property type="entry name" value="HTH_ARAC_FAMILY_2"/>
    <property type="match status" value="1"/>
</dbReference>
<protein>
    <submittedName>
        <fullName evidence="5">AraC family transcriptional regulator</fullName>
    </submittedName>
</protein>
<feature type="domain" description="HTH araC/xylS-type" evidence="4">
    <location>
        <begin position="37"/>
        <end position="135"/>
    </location>
</feature>
<gene>
    <name evidence="5" type="ORF">AB835_03460</name>
</gene>
<keyword evidence="1" id="KW-0805">Transcription regulation</keyword>
<accession>A0A1D2QSE0</accession>
<dbReference type="Pfam" id="PF12833">
    <property type="entry name" value="HTH_18"/>
    <property type="match status" value="1"/>
</dbReference>
<keyword evidence="3" id="KW-0804">Transcription</keyword>
<reference evidence="5 6" key="1">
    <citation type="journal article" date="2016" name="Appl. Environ. Microbiol.">
        <title>Lack of Overt Genome Reduction in the Bryostatin-Producing Bryozoan Symbiont "Candidatus Endobugula sertula".</title>
        <authorList>
            <person name="Miller I.J."/>
            <person name="Vanee N."/>
            <person name="Fong S.S."/>
            <person name="Lim-Fong G.E."/>
            <person name="Kwan J.C."/>
        </authorList>
    </citation>
    <scope>NUCLEOTIDE SEQUENCE [LARGE SCALE GENOMIC DNA]</scope>
    <source>
        <strain evidence="5">AB1-4</strain>
    </source>
</reference>
<dbReference type="GO" id="GO:0005829">
    <property type="term" value="C:cytosol"/>
    <property type="evidence" value="ECO:0007669"/>
    <property type="project" value="TreeGrafter"/>
</dbReference>
<dbReference type="EMBL" id="MDLC01000008">
    <property type="protein sequence ID" value="ODS24508.1"/>
    <property type="molecule type" value="Genomic_DNA"/>
</dbReference>
<proteinExistence type="predicted"/>
<organism evidence="5 6">
    <name type="scientific">Candidatus Endobugula sertula</name>
    <name type="common">Bugula neritina bacterial symbiont</name>
    <dbReference type="NCBI Taxonomy" id="62101"/>
    <lineage>
        <taxon>Bacteria</taxon>
        <taxon>Pseudomonadati</taxon>
        <taxon>Pseudomonadota</taxon>
        <taxon>Gammaproteobacteria</taxon>
        <taxon>Cellvibrionales</taxon>
        <taxon>Cellvibrionaceae</taxon>
        <taxon>Candidatus Endobugula</taxon>
    </lineage>
</organism>
<dbReference type="GO" id="GO:0003700">
    <property type="term" value="F:DNA-binding transcription factor activity"/>
    <property type="evidence" value="ECO:0007669"/>
    <property type="project" value="InterPro"/>
</dbReference>
<evidence type="ECO:0000313" key="6">
    <source>
        <dbReference type="Proteomes" id="UP000242502"/>
    </source>
</evidence>
<dbReference type="Gene3D" id="1.10.10.60">
    <property type="entry name" value="Homeodomain-like"/>
    <property type="match status" value="1"/>
</dbReference>
<dbReference type="GO" id="GO:0000976">
    <property type="term" value="F:transcription cis-regulatory region binding"/>
    <property type="evidence" value="ECO:0007669"/>
    <property type="project" value="TreeGrafter"/>
</dbReference>
<dbReference type="SUPFAM" id="SSF46689">
    <property type="entry name" value="Homeodomain-like"/>
    <property type="match status" value="1"/>
</dbReference>
<dbReference type="AlphaFoldDB" id="A0A1D2QSE0"/>
<comment type="caution">
    <text evidence="5">The sequence shown here is derived from an EMBL/GenBank/DDBJ whole genome shotgun (WGS) entry which is preliminary data.</text>
</comment>
<evidence type="ECO:0000313" key="5">
    <source>
        <dbReference type="EMBL" id="ODS24508.1"/>
    </source>
</evidence>
<name>A0A1D2QSE0_9GAMM</name>
<keyword evidence="2" id="KW-0238">DNA-binding</keyword>
<evidence type="ECO:0000256" key="3">
    <source>
        <dbReference type="ARBA" id="ARBA00023163"/>
    </source>
</evidence>
<evidence type="ECO:0000256" key="1">
    <source>
        <dbReference type="ARBA" id="ARBA00023015"/>
    </source>
</evidence>
<dbReference type="Proteomes" id="UP000242502">
    <property type="component" value="Unassembled WGS sequence"/>
</dbReference>
<dbReference type="InterPro" id="IPR018060">
    <property type="entry name" value="HTH_AraC"/>
</dbReference>
<dbReference type="InterPro" id="IPR009057">
    <property type="entry name" value="Homeodomain-like_sf"/>
</dbReference>
<dbReference type="STRING" id="62101.AB835_03460"/>
<dbReference type="SMART" id="SM00342">
    <property type="entry name" value="HTH_ARAC"/>
    <property type="match status" value="1"/>
</dbReference>
<evidence type="ECO:0000256" key="2">
    <source>
        <dbReference type="ARBA" id="ARBA00023125"/>
    </source>
</evidence>
<evidence type="ECO:0000259" key="4">
    <source>
        <dbReference type="PROSITE" id="PS01124"/>
    </source>
</evidence>
<dbReference type="PANTHER" id="PTHR47894:SF1">
    <property type="entry name" value="HTH-TYPE TRANSCRIPTIONAL REGULATOR VQSM"/>
    <property type="match status" value="1"/>
</dbReference>
<sequence length="140" mass="16193">MVSTSNSNVVTNMDIGFKDLEDLRTRARIPVMEGTAGNVVRILQQRIGCQSLSISSVAKDLQLSKRTLQRHLQQQMVSYALLRDRVRFNRAFDCLLVENMSIEETSKHLDFSDRTSFTNAFKRWANLSPSVFRKLYRDYV</sequence>
<dbReference type="PANTHER" id="PTHR47894">
    <property type="entry name" value="HTH-TYPE TRANSCRIPTIONAL REGULATOR GADX"/>
    <property type="match status" value="1"/>
</dbReference>